<dbReference type="Gene3D" id="1.20.1280.50">
    <property type="match status" value="1"/>
</dbReference>
<sequence>MSDQSDFIEEKLSLVRNQNIFQVSLAERDLELLSYPYTILQQQIVLKINIDNLIKDCTQGDLSPIPSDLFKPPQNEHDSQILDLPQEILLLIFEYLPPIKLIMLRLTCLPFNNITRDKELWRIVCHNYEKLFIWEKLYFDRNNTSVNNLPVYGSRADLVSEIIEMSYNNQNLLNETDETDGTDEMNKKNKKKNRKKNKNKNKGKTKTKKKKKNQSQTNQLLNPNEQDLELNRTNNNLLNSNNITPISHFRIRSLTTNNSSVEKTNNVELSISRIRHYYIDEILEPEYTLINKLKKIKTISKELFSQRKRNSRLVRQHLDEQRLEEKLKRTLPPILFLFPLAFVIFTILLNLYFTDSFGDWKPHIYLILSPFIITIVFVYLVIIANSLLFGTRRSIKLILASHLGFVIPMFPVLFIVLKVCGKLPLGWVSALSPPFAYLTFGFITALYSCCDFLRHRCNAHYTFLNISMLVWYLLFPCFLLLLGLRLDERIDWGWSYVFIPLFIFELFPMLFLLSHPLLTQITRVERMDIATTMKYFLIGTIPFALFQLLLILWLREDINFSFTIVMIPIYLLDIVFTIVGVSGIHSYLFGKNSLRAKNCYDDI</sequence>
<dbReference type="Proteomes" id="UP001146793">
    <property type="component" value="Unassembled WGS sequence"/>
</dbReference>
<dbReference type="PROSITE" id="PS50181">
    <property type="entry name" value="FBOX"/>
    <property type="match status" value="1"/>
</dbReference>
<feature type="transmembrane region" description="Helical" evidence="2">
    <location>
        <begin position="494"/>
        <end position="514"/>
    </location>
</feature>
<dbReference type="EMBL" id="JANTQA010000042">
    <property type="protein sequence ID" value="KAJ3434999.1"/>
    <property type="molecule type" value="Genomic_DNA"/>
</dbReference>
<feature type="transmembrane region" description="Helical" evidence="2">
    <location>
        <begin position="560"/>
        <end position="588"/>
    </location>
</feature>
<dbReference type="InterPro" id="IPR019396">
    <property type="entry name" value="TM_Fragile-X-F-assoc"/>
</dbReference>
<dbReference type="Pfam" id="PF10269">
    <property type="entry name" value="Tmemb_185A"/>
    <property type="match status" value="1"/>
</dbReference>
<feature type="region of interest" description="Disordered" evidence="1">
    <location>
        <begin position="173"/>
        <end position="227"/>
    </location>
</feature>
<dbReference type="InterPro" id="IPR001810">
    <property type="entry name" value="F-box_dom"/>
</dbReference>
<accession>A0AAV7YZP2</accession>
<dbReference type="SMART" id="SM00256">
    <property type="entry name" value="FBOX"/>
    <property type="match status" value="1"/>
</dbReference>
<keyword evidence="2" id="KW-1133">Transmembrane helix</keyword>
<dbReference type="PANTHER" id="PTHR13568:SF9">
    <property type="entry name" value="TRANSMEMBRANE PROTEIN 203"/>
    <property type="match status" value="1"/>
</dbReference>
<protein>
    <submittedName>
        <fullName evidence="4">Fam11a b protein</fullName>
    </submittedName>
</protein>
<feature type="transmembrane region" description="Helical" evidence="2">
    <location>
        <begin position="461"/>
        <end position="482"/>
    </location>
</feature>
<feature type="transmembrane region" description="Helical" evidence="2">
    <location>
        <begin position="365"/>
        <end position="390"/>
    </location>
</feature>
<feature type="compositionally biased region" description="Basic residues" evidence="1">
    <location>
        <begin position="188"/>
        <end position="213"/>
    </location>
</feature>
<name>A0AAV7YZP2_9EUKA</name>
<evidence type="ECO:0000313" key="4">
    <source>
        <dbReference type="EMBL" id="KAJ3434999.1"/>
    </source>
</evidence>
<comment type="caution">
    <text evidence="4">The sequence shown here is derived from an EMBL/GenBank/DDBJ whole genome shotgun (WGS) entry which is preliminary data.</text>
</comment>
<keyword evidence="2" id="KW-0812">Transmembrane</keyword>
<proteinExistence type="predicted"/>
<feature type="compositionally biased region" description="Polar residues" evidence="1">
    <location>
        <begin position="214"/>
        <end position="225"/>
    </location>
</feature>
<reference evidence="4" key="1">
    <citation type="submission" date="2022-08" db="EMBL/GenBank/DDBJ databases">
        <title>Novel sulphate-reducing endosymbionts in the free-living metamonad Anaeramoeba.</title>
        <authorList>
            <person name="Jerlstrom-Hultqvist J."/>
            <person name="Cepicka I."/>
            <person name="Gallot-Lavallee L."/>
            <person name="Salas-Leiva D."/>
            <person name="Curtis B.A."/>
            <person name="Zahonova K."/>
            <person name="Pipaliya S."/>
            <person name="Dacks J."/>
            <person name="Roger A.J."/>
        </authorList>
    </citation>
    <scope>NUCLEOTIDE SEQUENCE</scope>
    <source>
        <strain evidence="4">Busselton2</strain>
    </source>
</reference>
<feature type="transmembrane region" description="Helical" evidence="2">
    <location>
        <begin position="535"/>
        <end position="554"/>
    </location>
</feature>
<evidence type="ECO:0000256" key="2">
    <source>
        <dbReference type="SAM" id="Phobius"/>
    </source>
</evidence>
<evidence type="ECO:0000259" key="3">
    <source>
        <dbReference type="PROSITE" id="PS50181"/>
    </source>
</evidence>
<keyword evidence="2" id="KW-0472">Membrane</keyword>
<feature type="transmembrane region" description="Helical" evidence="2">
    <location>
        <begin position="397"/>
        <end position="419"/>
    </location>
</feature>
<gene>
    <name evidence="4" type="ORF">M0812_02129</name>
</gene>
<organism evidence="4 5">
    <name type="scientific">Anaeramoeba flamelloides</name>
    <dbReference type="NCBI Taxonomy" id="1746091"/>
    <lineage>
        <taxon>Eukaryota</taxon>
        <taxon>Metamonada</taxon>
        <taxon>Anaeramoebidae</taxon>
        <taxon>Anaeramoeba</taxon>
    </lineage>
</organism>
<dbReference type="Pfam" id="PF12937">
    <property type="entry name" value="F-box-like"/>
    <property type="match status" value="1"/>
</dbReference>
<feature type="transmembrane region" description="Helical" evidence="2">
    <location>
        <begin position="425"/>
        <end position="449"/>
    </location>
</feature>
<dbReference type="InterPro" id="IPR036047">
    <property type="entry name" value="F-box-like_dom_sf"/>
</dbReference>
<evidence type="ECO:0000313" key="5">
    <source>
        <dbReference type="Proteomes" id="UP001146793"/>
    </source>
</evidence>
<evidence type="ECO:0000256" key="1">
    <source>
        <dbReference type="SAM" id="MobiDB-lite"/>
    </source>
</evidence>
<feature type="transmembrane region" description="Helical" evidence="2">
    <location>
        <begin position="334"/>
        <end position="353"/>
    </location>
</feature>
<dbReference type="SUPFAM" id="SSF81383">
    <property type="entry name" value="F-box domain"/>
    <property type="match status" value="1"/>
</dbReference>
<dbReference type="AlphaFoldDB" id="A0AAV7YZP2"/>
<feature type="domain" description="F-box" evidence="3">
    <location>
        <begin position="78"/>
        <end position="124"/>
    </location>
</feature>
<dbReference type="PANTHER" id="PTHR13568">
    <property type="entry name" value="FAM11A, B PROTEIN"/>
    <property type="match status" value="1"/>
</dbReference>